<dbReference type="InterPro" id="IPR036397">
    <property type="entry name" value="RNaseH_sf"/>
</dbReference>
<dbReference type="InterPro" id="IPR009057">
    <property type="entry name" value="Homeodomain-like_sf"/>
</dbReference>
<dbReference type="InterPro" id="IPR047797">
    <property type="entry name" value="ISNCY_transpos"/>
</dbReference>
<evidence type="ECO:0000259" key="1">
    <source>
        <dbReference type="PROSITE" id="PS50994"/>
    </source>
</evidence>
<keyword evidence="3" id="KW-1185">Reference proteome</keyword>
<evidence type="ECO:0000313" key="2">
    <source>
        <dbReference type="EMBL" id="SFW93149.1"/>
    </source>
</evidence>
<reference evidence="3" key="1">
    <citation type="submission" date="2016-11" db="EMBL/GenBank/DDBJ databases">
        <authorList>
            <person name="Varghese N."/>
            <person name="Submissions S."/>
        </authorList>
    </citation>
    <scope>NUCLEOTIDE SEQUENCE [LARGE SCALE GENOMIC DNA]</scope>
    <source>
        <strain evidence="3">DSM 44671</strain>
    </source>
</reference>
<dbReference type="Proteomes" id="UP000182740">
    <property type="component" value="Unassembled WGS sequence"/>
</dbReference>
<dbReference type="AlphaFoldDB" id="A0A1K1TAS9"/>
<dbReference type="Gene3D" id="3.30.420.10">
    <property type="entry name" value="Ribonuclease H-like superfamily/Ribonuclease H"/>
    <property type="match status" value="1"/>
</dbReference>
<organism evidence="2 3">
    <name type="scientific">Amycolatopsis australiensis</name>
    <dbReference type="NCBI Taxonomy" id="546364"/>
    <lineage>
        <taxon>Bacteria</taxon>
        <taxon>Bacillati</taxon>
        <taxon>Actinomycetota</taxon>
        <taxon>Actinomycetes</taxon>
        <taxon>Pseudonocardiales</taxon>
        <taxon>Pseudonocardiaceae</taxon>
        <taxon>Amycolatopsis</taxon>
    </lineage>
</organism>
<dbReference type="PROSITE" id="PS50994">
    <property type="entry name" value="INTEGRASE"/>
    <property type="match status" value="1"/>
</dbReference>
<dbReference type="SUPFAM" id="SSF46689">
    <property type="entry name" value="Homeodomain-like"/>
    <property type="match status" value="1"/>
</dbReference>
<dbReference type="InterPro" id="IPR012337">
    <property type="entry name" value="RNaseH-like_sf"/>
</dbReference>
<dbReference type="PANTHER" id="PTHR35004">
    <property type="entry name" value="TRANSPOSASE RV3428C-RELATED"/>
    <property type="match status" value="1"/>
</dbReference>
<proteinExistence type="predicted"/>
<feature type="domain" description="Integrase catalytic" evidence="1">
    <location>
        <begin position="135"/>
        <end position="306"/>
    </location>
</feature>
<accession>A0A1K1TAS9</accession>
<dbReference type="OrthoDB" id="568335at2"/>
<protein>
    <submittedName>
        <fullName evidence="2">Winged helix-turn helix</fullName>
    </submittedName>
</protein>
<dbReference type="SUPFAM" id="SSF53098">
    <property type="entry name" value="Ribonuclease H-like"/>
    <property type="match status" value="1"/>
</dbReference>
<evidence type="ECO:0000313" key="3">
    <source>
        <dbReference type="Proteomes" id="UP000182740"/>
    </source>
</evidence>
<dbReference type="GO" id="GO:0015074">
    <property type="term" value="P:DNA integration"/>
    <property type="evidence" value="ECO:0007669"/>
    <property type="project" value="InterPro"/>
</dbReference>
<dbReference type="InterPro" id="IPR001584">
    <property type="entry name" value="Integrase_cat-core"/>
</dbReference>
<dbReference type="NCBIfam" id="NF033594">
    <property type="entry name" value="transpos_ISNCY_2"/>
    <property type="match status" value="1"/>
</dbReference>
<sequence length="430" mass="48710">MGKVGGVTMQEKERAEIISACAKGDITVAVAAEQLDVTTRHVRRLLERFSEDGVSGLTSRRWGKPSNNQLEPELAKKALQLVHERYADFGPTLACEQLRVRHKLDLSKETLRHLMIKAGLWIPKAARSAKLHQPRERRPCVGELVQIDGSRHRWFEGRGEACTLLVFVDDATGKILQLHFAETETTASYFEATRRYIERHGKPQAFYADRAAVFRSPMATGRTRTQFQRALDELNIELICANSPQAKGRVERLNRTLQDRLVKEMRLEGISDMASANAWCSAFINRFNDGFARVARSPLDVHEPLHRNDNLALILAFHETRKLSSNLTLQYGGQLYLLKDKPEARALIGQRIDIHTDLEGKTELRANGQVMPHTCLELPKSVKPILVDNKTLHHVVDKKTRNRNERQNQSQNIIVKGVTAARKMSAQSRV</sequence>
<dbReference type="EMBL" id="FPJG01000007">
    <property type="protein sequence ID" value="SFW93149.1"/>
    <property type="molecule type" value="Genomic_DNA"/>
</dbReference>
<name>A0A1K1TAS9_9PSEU</name>
<gene>
    <name evidence="2" type="ORF">SAMN04489730_8770</name>
</gene>
<dbReference type="Pfam" id="PF13551">
    <property type="entry name" value="HTH_29"/>
    <property type="match status" value="1"/>
</dbReference>
<dbReference type="STRING" id="546364.SAMN04489730_8770"/>
<dbReference type="GO" id="GO:0003676">
    <property type="term" value="F:nucleic acid binding"/>
    <property type="evidence" value="ECO:0007669"/>
    <property type="project" value="InterPro"/>
</dbReference>
<dbReference type="PANTHER" id="PTHR35004:SF7">
    <property type="entry name" value="INTEGRASE PROTEIN"/>
    <property type="match status" value="1"/>
</dbReference>